<protein>
    <recommendedName>
        <fullName evidence="5 12">3-deoxy-D-manno-octulosonic acid transferase</fullName>
        <shortName evidence="12">Kdo transferase</shortName>
        <ecNumber evidence="4 12">2.4.99.12</ecNumber>
    </recommendedName>
    <alternativeName>
        <fullName evidence="8 12">Lipid IV(A) 3-deoxy-D-manno-octulosonic acid transferase</fullName>
    </alternativeName>
</protein>
<keyword evidence="12" id="KW-0448">Lipopolysaccharide biosynthesis</keyword>
<comment type="catalytic activity">
    <reaction evidence="9 12">
        <text>lipid IVA (E. coli) + CMP-3-deoxy-beta-D-manno-octulosonate = alpha-Kdo-(2-&gt;6)-lipid IVA (E. coli) + CMP + H(+)</text>
        <dbReference type="Rhea" id="RHEA:28066"/>
        <dbReference type="ChEBI" id="CHEBI:15378"/>
        <dbReference type="ChEBI" id="CHEBI:58603"/>
        <dbReference type="ChEBI" id="CHEBI:60364"/>
        <dbReference type="ChEBI" id="CHEBI:60377"/>
        <dbReference type="ChEBI" id="CHEBI:85987"/>
        <dbReference type="EC" id="2.4.99.12"/>
    </reaction>
</comment>
<evidence type="ECO:0000256" key="5">
    <source>
        <dbReference type="ARBA" id="ARBA00019077"/>
    </source>
</evidence>
<feature type="site" description="Transition state stabilizer" evidence="11">
    <location>
        <position position="135"/>
    </location>
</feature>
<dbReference type="GO" id="GO:0005886">
    <property type="term" value="C:plasma membrane"/>
    <property type="evidence" value="ECO:0007669"/>
    <property type="project" value="UniProtKB-SubCell"/>
</dbReference>
<dbReference type="Gene3D" id="3.40.50.2000">
    <property type="entry name" value="Glycogen Phosphorylase B"/>
    <property type="match status" value="1"/>
</dbReference>
<organism evidence="14 15">
    <name type="scientific">Catenovulum agarivorans DS-2</name>
    <dbReference type="NCBI Taxonomy" id="1328313"/>
    <lineage>
        <taxon>Bacteria</taxon>
        <taxon>Pseudomonadati</taxon>
        <taxon>Pseudomonadota</taxon>
        <taxon>Gammaproteobacteria</taxon>
        <taxon>Alteromonadales</taxon>
        <taxon>Alteromonadaceae</taxon>
        <taxon>Catenovulum</taxon>
    </lineage>
</organism>
<evidence type="ECO:0000256" key="1">
    <source>
        <dbReference type="ARBA" id="ARBA00004388"/>
    </source>
</evidence>
<evidence type="ECO:0000256" key="12">
    <source>
        <dbReference type="RuleBase" id="RU365103"/>
    </source>
</evidence>
<dbReference type="PANTHER" id="PTHR42755">
    <property type="entry name" value="3-DEOXY-MANNO-OCTULOSONATE CYTIDYLYLTRANSFERASE"/>
    <property type="match status" value="1"/>
</dbReference>
<sequence>MGDLSMLHFIYNQLMRVLLPLMLIRLKSKSRKQPEYGIRWDERLGKKQILVPAGGILFHVASLGEAISATPIIQQIMQHNPTTPITVTSTTPTGSEQIKKVFAEQVTHCYLPFDLPIIQRRFINQIQPNVLVLMETELWPNLIFHAKRIGCKVMVINARMSKKSASGYKKLAKLTQQMMQRIDLVAAQFDSDAARFIQLGCKAEHVKVVGNVKFDTRLTDQMLHQINEFKQTWNQARPVWLAASTHKNEEELVLSAHKKLLSHHANLLLILLPRHPDRFDQVFELSSEQFITELKTDSQGKISEQTQVLVGDTLGEMAVYISLADIVFMGGSLVNSGGHNPFEAACQQKAILSGPHTFNFEKSYQVLEDHQACTRVNNAVELSTRIDELLNQRNKMSSMSINALECQHKYQGATAQTVKLINNQLEIAIKTTKRGQVFTNHKANAYN</sequence>
<dbReference type="AlphaFoldDB" id="W7QE61"/>
<evidence type="ECO:0000256" key="9">
    <source>
        <dbReference type="ARBA" id="ARBA00049183"/>
    </source>
</evidence>
<feature type="domain" description="3-deoxy-D-manno-octulosonic-acid transferase N-terminal" evidence="13">
    <location>
        <begin position="39"/>
        <end position="215"/>
    </location>
</feature>
<comment type="caution">
    <text evidence="14">The sequence shown here is derived from an EMBL/GenBank/DDBJ whole genome shotgun (WGS) entry which is preliminary data.</text>
</comment>
<comment type="similarity">
    <text evidence="3">Belongs to the glycosyltransferase group 1 family. Glycosyltransferase 30 subfamily.</text>
</comment>
<dbReference type="FunFam" id="3.40.50.2000:FF:000032">
    <property type="entry name" value="3-deoxy-D-manno-octulosonic acid transferase"/>
    <property type="match status" value="1"/>
</dbReference>
<dbReference type="Gene3D" id="3.40.50.11720">
    <property type="entry name" value="3-Deoxy-D-manno-octulosonic-acid transferase, N-terminal domain"/>
    <property type="match status" value="1"/>
</dbReference>
<dbReference type="RefSeq" id="WP_235188543.1">
    <property type="nucleotide sequence ID" value="NZ_ARZY01000006.1"/>
</dbReference>
<comment type="subcellular location">
    <subcellularLocation>
        <location evidence="1">Cell inner membrane</location>
        <topology evidence="1">Single-pass membrane protein</topology>
        <orientation evidence="1">Cytoplasmic side</orientation>
    </subcellularLocation>
    <subcellularLocation>
        <location evidence="12">Cell membrane</location>
    </subcellularLocation>
</comment>
<evidence type="ECO:0000313" key="14">
    <source>
        <dbReference type="EMBL" id="EWH11184.1"/>
    </source>
</evidence>
<dbReference type="GO" id="GO:0009245">
    <property type="term" value="P:lipid A biosynthetic process"/>
    <property type="evidence" value="ECO:0007669"/>
    <property type="project" value="TreeGrafter"/>
</dbReference>
<comment type="function">
    <text evidence="12">Involved in lipopolysaccharide (LPS) biosynthesis. Catalyzes the transfer of 3-deoxy-D-manno-octulosonate (Kdo) residue(s) from CMP-Kdo to lipid IV(A), the tetraacyldisaccharide-1,4'-bisphosphate precursor of lipid A.</text>
</comment>
<keyword evidence="7" id="KW-0812">Transmembrane</keyword>
<dbReference type="Pfam" id="PF04413">
    <property type="entry name" value="Glycos_transf_N"/>
    <property type="match status" value="1"/>
</dbReference>
<dbReference type="SUPFAM" id="SSF53756">
    <property type="entry name" value="UDP-Glycosyltransferase/glycogen phosphorylase"/>
    <property type="match status" value="1"/>
</dbReference>
<keyword evidence="6 12" id="KW-0808">Transferase</keyword>
<dbReference type="UniPathway" id="UPA00958"/>
<evidence type="ECO:0000313" key="15">
    <source>
        <dbReference type="Proteomes" id="UP000019276"/>
    </source>
</evidence>
<feature type="active site" description="Proton acceptor" evidence="10">
    <location>
        <position position="65"/>
    </location>
</feature>
<reference evidence="14 15" key="1">
    <citation type="journal article" date="2014" name="Genome Announc.">
        <title>Draft Genome Sequence of the Agar-Degrading Bacterium Catenovulum sp. Strain DS-2, Isolated from Intestines of Haliotis diversicolor.</title>
        <authorList>
            <person name="Shan D."/>
            <person name="Li X."/>
            <person name="Gu Z."/>
            <person name="Wei G."/>
            <person name="Gao Z."/>
            <person name="Shao Z."/>
        </authorList>
    </citation>
    <scope>NUCLEOTIDE SEQUENCE [LARGE SCALE GENOMIC DNA]</scope>
    <source>
        <strain evidence="14 15">DS-2</strain>
    </source>
</reference>
<keyword evidence="15" id="KW-1185">Reference proteome</keyword>
<evidence type="ECO:0000256" key="2">
    <source>
        <dbReference type="ARBA" id="ARBA00004713"/>
    </source>
</evidence>
<name>W7QE61_9ALTE</name>
<proteinExistence type="inferred from homology"/>
<evidence type="ECO:0000256" key="6">
    <source>
        <dbReference type="ARBA" id="ARBA00022679"/>
    </source>
</evidence>
<dbReference type="eggNOG" id="COG1519">
    <property type="taxonomic scope" value="Bacteria"/>
</dbReference>
<evidence type="ECO:0000256" key="7">
    <source>
        <dbReference type="ARBA" id="ARBA00022968"/>
    </source>
</evidence>
<dbReference type="Proteomes" id="UP000019276">
    <property type="component" value="Unassembled WGS sequence"/>
</dbReference>
<dbReference type="EMBL" id="ARZY01000006">
    <property type="protein sequence ID" value="EWH11184.1"/>
    <property type="molecule type" value="Genomic_DNA"/>
</dbReference>
<dbReference type="GO" id="GO:0043842">
    <property type="term" value="F:Kdo transferase activity"/>
    <property type="evidence" value="ECO:0007669"/>
    <property type="project" value="UniProtKB-EC"/>
</dbReference>
<feature type="site" description="Transition state stabilizer" evidence="11">
    <location>
        <position position="213"/>
    </location>
</feature>
<keyword evidence="12" id="KW-0472">Membrane</keyword>
<keyword evidence="12" id="KW-1003">Cell membrane</keyword>
<evidence type="ECO:0000256" key="8">
    <source>
        <dbReference type="ARBA" id="ARBA00031445"/>
    </source>
</evidence>
<dbReference type="InterPro" id="IPR039901">
    <property type="entry name" value="Kdotransferase"/>
</dbReference>
<dbReference type="EC" id="2.4.99.12" evidence="4 12"/>
<accession>W7QE61</accession>
<dbReference type="GO" id="GO:0009244">
    <property type="term" value="P:lipopolysaccharide core region biosynthetic process"/>
    <property type="evidence" value="ECO:0007669"/>
    <property type="project" value="UniProtKB-UniRule"/>
</dbReference>
<evidence type="ECO:0000256" key="11">
    <source>
        <dbReference type="PIRSR" id="PIRSR639901-2"/>
    </source>
</evidence>
<keyword evidence="7" id="KW-0735">Signal-anchor</keyword>
<dbReference type="PANTHER" id="PTHR42755:SF1">
    <property type="entry name" value="3-DEOXY-D-MANNO-OCTULOSONIC ACID TRANSFERASE, MITOCHONDRIAL-RELATED"/>
    <property type="match status" value="1"/>
</dbReference>
<evidence type="ECO:0000256" key="10">
    <source>
        <dbReference type="PIRSR" id="PIRSR639901-1"/>
    </source>
</evidence>
<gene>
    <name evidence="14" type="ORF">DS2_04985</name>
</gene>
<comment type="pathway">
    <text evidence="2 12">Bacterial outer membrane biogenesis; LPS core biosynthesis.</text>
</comment>
<dbReference type="InterPro" id="IPR007507">
    <property type="entry name" value="Glycos_transf_N"/>
</dbReference>
<evidence type="ECO:0000259" key="13">
    <source>
        <dbReference type="Pfam" id="PF04413"/>
    </source>
</evidence>
<evidence type="ECO:0000256" key="4">
    <source>
        <dbReference type="ARBA" id="ARBA00012621"/>
    </source>
</evidence>
<dbReference type="FunFam" id="3.40.50.11720:FF:000001">
    <property type="entry name" value="3-deoxy-D-manno-octulosonic acid transferase"/>
    <property type="match status" value="1"/>
</dbReference>
<dbReference type="STRING" id="1328313.DS2_04985"/>
<dbReference type="NCBIfam" id="NF004388">
    <property type="entry name" value="PRK05749.1-4"/>
    <property type="match status" value="1"/>
</dbReference>
<evidence type="ECO:0000256" key="3">
    <source>
        <dbReference type="ARBA" id="ARBA00006380"/>
    </source>
</evidence>
<dbReference type="InterPro" id="IPR038107">
    <property type="entry name" value="Glycos_transf_N_sf"/>
</dbReference>